<dbReference type="Gene3D" id="1.20.120.1080">
    <property type="match status" value="1"/>
</dbReference>
<evidence type="ECO:0000256" key="4">
    <source>
        <dbReference type="ARBA" id="ARBA00022806"/>
    </source>
</evidence>
<dbReference type="PANTHER" id="PTHR18934:SF145">
    <property type="entry name" value="ATP-DEPENDENT RNA HELICASE DHX57-RELATED"/>
    <property type="match status" value="1"/>
</dbReference>
<dbReference type="FunFam" id="1.20.120.1080:FF:000002">
    <property type="entry name" value="Putative ATP-dependent RNA helicase DHX36"/>
    <property type="match status" value="1"/>
</dbReference>
<feature type="domain" description="Helicase ATP-binding" evidence="8">
    <location>
        <begin position="674"/>
        <end position="844"/>
    </location>
</feature>
<reference evidence="10 11" key="1">
    <citation type="submission" date="2017-10" db="EMBL/GenBank/DDBJ databases">
        <title>A novel species of cold-tolerant Malassezia isolated from bats.</title>
        <authorList>
            <person name="Lorch J.M."/>
            <person name="Palmer J.M."/>
            <person name="Vanderwolf K.J."/>
            <person name="Schmidt K.Z."/>
            <person name="Verant M.L."/>
            <person name="Weller T.J."/>
            <person name="Blehert D.S."/>
        </authorList>
    </citation>
    <scope>NUCLEOTIDE SEQUENCE [LARGE SCALE GENOMIC DNA]</scope>
    <source>
        <strain evidence="10 11">NWHC:44797-103</strain>
    </source>
</reference>
<dbReference type="FunFam" id="3.40.50.300:FF:000500">
    <property type="entry name" value="ATP-dependent RNA helicase DHX29"/>
    <property type="match status" value="1"/>
</dbReference>
<dbReference type="EMBL" id="KZ454987">
    <property type="protein sequence ID" value="PKI85875.1"/>
    <property type="molecule type" value="Genomic_DNA"/>
</dbReference>
<evidence type="ECO:0000256" key="7">
    <source>
        <dbReference type="SAM" id="MobiDB-lite"/>
    </source>
</evidence>
<evidence type="ECO:0000256" key="6">
    <source>
        <dbReference type="ARBA" id="ARBA00047984"/>
    </source>
</evidence>
<feature type="region of interest" description="Disordered" evidence="7">
    <location>
        <begin position="1"/>
        <end position="30"/>
    </location>
</feature>
<dbReference type="SUPFAM" id="SSF52540">
    <property type="entry name" value="P-loop containing nucleoside triphosphate hydrolases"/>
    <property type="match status" value="1"/>
</dbReference>
<keyword evidence="11" id="KW-1185">Reference proteome</keyword>
<dbReference type="Pfam" id="PF21010">
    <property type="entry name" value="HA2_C"/>
    <property type="match status" value="1"/>
</dbReference>
<name>A0A2N1JH60_9BASI</name>
<dbReference type="InterPro" id="IPR011709">
    <property type="entry name" value="DEAD-box_helicase_OB_fold"/>
</dbReference>
<keyword evidence="5" id="KW-0067">ATP-binding</keyword>
<evidence type="ECO:0000313" key="11">
    <source>
        <dbReference type="Proteomes" id="UP000232875"/>
    </source>
</evidence>
<dbReference type="GO" id="GO:0016787">
    <property type="term" value="F:hydrolase activity"/>
    <property type="evidence" value="ECO:0007669"/>
    <property type="project" value="UniProtKB-KW"/>
</dbReference>
<dbReference type="STRING" id="2020962.A0A2N1JH60"/>
<dbReference type="Pfam" id="PF00271">
    <property type="entry name" value="Helicase_C"/>
    <property type="match status" value="1"/>
</dbReference>
<protein>
    <recommendedName>
        <fullName evidence="1">RNA helicase</fullName>
        <ecNumber evidence="1">3.6.4.13</ecNumber>
    </recommendedName>
</protein>
<dbReference type="CDD" id="cd17917">
    <property type="entry name" value="DEXHc_RHA-like"/>
    <property type="match status" value="1"/>
</dbReference>
<evidence type="ECO:0000259" key="9">
    <source>
        <dbReference type="PROSITE" id="PS51194"/>
    </source>
</evidence>
<dbReference type="InterPro" id="IPR027417">
    <property type="entry name" value="P-loop_NTPase"/>
</dbReference>
<evidence type="ECO:0000313" key="10">
    <source>
        <dbReference type="EMBL" id="PKI85875.1"/>
    </source>
</evidence>
<dbReference type="PROSITE" id="PS51192">
    <property type="entry name" value="HELICASE_ATP_BIND_1"/>
    <property type="match status" value="1"/>
</dbReference>
<organism evidence="10 11">
    <name type="scientific">Malassezia vespertilionis</name>
    <dbReference type="NCBI Taxonomy" id="2020962"/>
    <lineage>
        <taxon>Eukaryota</taxon>
        <taxon>Fungi</taxon>
        <taxon>Dikarya</taxon>
        <taxon>Basidiomycota</taxon>
        <taxon>Ustilaginomycotina</taxon>
        <taxon>Malasseziomycetes</taxon>
        <taxon>Malasseziales</taxon>
        <taxon>Malasseziaceae</taxon>
        <taxon>Malassezia</taxon>
    </lineage>
</organism>
<dbReference type="SMART" id="SM00490">
    <property type="entry name" value="HELICc"/>
    <property type="match status" value="1"/>
</dbReference>
<keyword evidence="4" id="KW-0347">Helicase</keyword>
<gene>
    <name evidence="10" type="ORF">MVES_000354</name>
</gene>
<dbReference type="PANTHER" id="PTHR18934">
    <property type="entry name" value="ATP-DEPENDENT RNA HELICASE"/>
    <property type="match status" value="1"/>
</dbReference>
<dbReference type="GO" id="GO:0003724">
    <property type="term" value="F:RNA helicase activity"/>
    <property type="evidence" value="ECO:0007669"/>
    <property type="project" value="UniProtKB-EC"/>
</dbReference>
<accession>A0A2N1JH60</accession>
<dbReference type="Gene3D" id="3.40.50.300">
    <property type="entry name" value="P-loop containing nucleotide triphosphate hydrolases"/>
    <property type="match status" value="2"/>
</dbReference>
<dbReference type="GO" id="GO:0005524">
    <property type="term" value="F:ATP binding"/>
    <property type="evidence" value="ECO:0007669"/>
    <property type="project" value="UniProtKB-KW"/>
</dbReference>
<dbReference type="Pfam" id="PF00270">
    <property type="entry name" value="DEAD"/>
    <property type="match status" value="1"/>
</dbReference>
<evidence type="ECO:0000256" key="2">
    <source>
        <dbReference type="ARBA" id="ARBA00022741"/>
    </source>
</evidence>
<dbReference type="SMART" id="SM00487">
    <property type="entry name" value="DEXDc"/>
    <property type="match status" value="1"/>
</dbReference>
<evidence type="ECO:0000259" key="8">
    <source>
        <dbReference type="PROSITE" id="PS51192"/>
    </source>
</evidence>
<evidence type="ECO:0000256" key="5">
    <source>
        <dbReference type="ARBA" id="ARBA00022840"/>
    </source>
</evidence>
<comment type="catalytic activity">
    <reaction evidence="6">
        <text>ATP + H2O = ADP + phosphate + H(+)</text>
        <dbReference type="Rhea" id="RHEA:13065"/>
        <dbReference type="ChEBI" id="CHEBI:15377"/>
        <dbReference type="ChEBI" id="CHEBI:15378"/>
        <dbReference type="ChEBI" id="CHEBI:30616"/>
        <dbReference type="ChEBI" id="CHEBI:43474"/>
        <dbReference type="ChEBI" id="CHEBI:456216"/>
        <dbReference type="EC" id="3.6.4.13"/>
    </reaction>
</comment>
<dbReference type="Pfam" id="PF07717">
    <property type="entry name" value="OB_NTP_bind"/>
    <property type="match status" value="1"/>
</dbReference>
<dbReference type="InterPro" id="IPR007502">
    <property type="entry name" value="Helicase-assoc_dom"/>
</dbReference>
<dbReference type="InterPro" id="IPR001650">
    <property type="entry name" value="Helicase_C-like"/>
</dbReference>
<dbReference type="SMART" id="SM00847">
    <property type="entry name" value="HA2"/>
    <property type="match status" value="1"/>
</dbReference>
<dbReference type="PROSITE" id="PS51194">
    <property type="entry name" value="HELICASE_CTER"/>
    <property type="match status" value="1"/>
</dbReference>
<evidence type="ECO:0000256" key="3">
    <source>
        <dbReference type="ARBA" id="ARBA00022801"/>
    </source>
</evidence>
<dbReference type="InterPro" id="IPR048333">
    <property type="entry name" value="HA2_WH"/>
</dbReference>
<dbReference type="InterPro" id="IPR014001">
    <property type="entry name" value="Helicase_ATP-bd"/>
</dbReference>
<dbReference type="Pfam" id="PF04408">
    <property type="entry name" value="WHD_HA2"/>
    <property type="match status" value="1"/>
</dbReference>
<proteinExistence type="predicted"/>
<evidence type="ECO:0000256" key="1">
    <source>
        <dbReference type="ARBA" id="ARBA00012552"/>
    </source>
</evidence>
<keyword evidence="3" id="KW-0378">Hydrolase</keyword>
<dbReference type="InterPro" id="IPR011545">
    <property type="entry name" value="DEAD/DEAH_box_helicase_dom"/>
</dbReference>
<keyword evidence="2" id="KW-0547">Nucleotide-binding</keyword>
<dbReference type="GO" id="GO:0003723">
    <property type="term" value="F:RNA binding"/>
    <property type="evidence" value="ECO:0007669"/>
    <property type="project" value="TreeGrafter"/>
</dbReference>
<dbReference type="Proteomes" id="UP000232875">
    <property type="component" value="Unassembled WGS sequence"/>
</dbReference>
<sequence>MVKKKKSQLKSDPRRGFATTSVPKKEVQKEEVQKIDELAPDQFTSAVPELELEPVTQEADKFDEAASETQALQDVVDQIMPLVDKESQRRLKSIDANQRLAKTLNTVWIGRRYDQIVQKYALAYPMEEAEQTRAPASERAESTIDLLLDPRPTPLLQTLIGTTVLPSSERKTLEMVMITATVLQGLQFTQEQVEAALVHAPSLDVEDAVAWLVTQLPQEQVRQLPLNAQDPTTVLRRLRGNWLDPSIAPMDQTYPPPHSAYTFTRTERGNLRRDLVQEKMVRRTTTDDIPSETLHELVQDTDAFIMEIRQQLDADVPQMNVVEHPVEAHTAARLLQLRIHQEKRRREKITGKAMDDQLMQEVQHEATVQKLDQLHARAQEMMDQSAIQPTFSPKIAMQQFKAATAQFQQENGEREKKRKEARAALRQRREEIVGLENGAMEESDIFGGMLDEQAAPETNDDDRQVTLRAMTAIQGGQSPRTLLADALRAIDPHATFRICALPGGSIKRSFLEVRWDIGDFYNQQRMIVLDLFELTGEGCSTQSLANDMIATVALNCYGRDRQVQRLLPACFRTLWDELEQRRAAEKDKFLRDKIARMQTLLQRRKEAGSLAQEPVRNANFVSAPSKDSETTCVQTASREALLEMHNKLVSSVKYQDMLQERKRLPIYASRQTILDVIANNQVVVLSGETGCGKSTQLPAYLLENALEHGEHCSIYVTEPRRISAISLAERVAEEMGESGSSVGKAKSLLGYSIRLENRVGPNARLVYATTGIVLRMLESNALSNITHVIVDEVHERSIESDFLLIVLKTLLAQRPSLKVILMSATLDAERISEYFGGCPTIAVPGRTFAVDAYYLEDALEMTDYTLDPHSPYVRRNLDRTNRVKVVAADSDSDDEDKRGTSIAEGEKKYSAKTVKTLSILNEYAINYELIAQLISTLSSNPAFKDKMRAVLVFLPGLGEIRQMEKAIWGYPTLGNAIDLHILHSNVPPEKQSLAFKAPPPGTRKIVLATNIAETGITIPDITCVIDTGKHRQMEYDEKRKISKLKEMFIARSNAKQRRGRAGRVQEGICFHLFTKMRNDELFDAQQTPEMLRLSLQELALMLKVMQVKVGNSIEDALSQALDPPQPINVQRAISSLVQVQALTPNEDITPLGRILSRMPLDVHLGKFLLVAAHFRCLDPALSIAAMLNNRSPFMRLPNDKFNQSNTIFRVDDSDFLTMAKVFSMWRQAVRRDHGTRFCSAYHVSQDIMYQIEELRQQYLGYLADAGFVQLEHGVRRSLSRKKGKHGAVQIVDVPLTSNKYGECSQAITLALVITLYPKLASTENAQQRFRTLSNNQEVWIHPSSANFGRSPSTVQHFMLYNSILHSTKPYAWETAFIPDTMVLLAVGDAEYKHTSRSMYLDHTKIRIATPDARSLVTLRILRGRLQRIVTDSYRNPGKTFTPEENWFFCLILQFLGASEEMARTGKNEP</sequence>
<dbReference type="OrthoDB" id="5600252at2759"/>
<dbReference type="CDD" id="cd18791">
    <property type="entry name" value="SF2_C_RHA"/>
    <property type="match status" value="1"/>
</dbReference>
<feature type="domain" description="Helicase C-terminal" evidence="9">
    <location>
        <begin position="942"/>
        <end position="1106"/>
    </location>
</feature>
<dbReference type="EC" id="3.6.4.13" evidence="1"/>